<gene>
    <name evidence="1" type="ORF">BOTBODRAFT_40075</name>
</gene>
<sequence>MSLDLATVRPLHVHQTSPYHPYHTNKSADSKAPPTLQQKQLVFGYAVTLAQVRDYAKKRKLDVREVKCGDRMFIHADSLFYVVQHMACCTRRKACVPIHVEVPEEEIEAEAAADPEGPRVTRRWCIAFGNNFSEMGWKIAKNAGLWEPKVRPFQSQSDKE</sequence>
<dbReference type="HOGENOM" id="CLU_1651863_0_0_1"/>
<evidence type="ECO:0000313" key="1">
    <source>
        <dbReference type="EMBL" id="KDQ21183.1"/>
    </source>
</evidence>
<dbReference type="EMBL" id="KL198016">
    <property type="protein sequence ID" value="KDQ21183.1"/>
    <property type="molecule type" value="Genomic_DNA"/>
</dbReference>
<organism evidence="1 2">
    <name type="scientific">Botryobasidium botryosum (strain FD-172 SS1)</name>
    <dbReference type="NCBI Taxonomy" id="930990"/>
    <lineage>
        <taxon>Eukaryota</taxon>
        <taxon>Fungi</taxon>
        <taxon>Dikarya</taxon>
        <taxon>Basidiomycota</taxon>
        <taxon>Agaricomycotina</taxon>
        <taxon>Agaricomycetes</taxon>
        <taxon>Cantharellales</taxon>
        <taxon>Botryobasidiaceae</taxon>
        <taxon>Botryobasidium</taxon>
    </lineage>
</organism>
<keyword evidence="2" id="KW-1185">Reference proteome</keyword>
<protein>
    <submittedName>
        <fullName evidence="1">Uncharacterized protein</fullName>
    </submittedName>
</protein>
<dbReference type="Proteomes" id="UP000027195">
    <property type="component" value="Unassembled WGS sequence"/>
</dbReference>
<dbReference type="AlphaFoldDB" id="A0A067MZK6"/>
<accession>A0A067MZK6</accession>
<reference evidence="2" key="1">
    <citation type="journal article" date="2014" name="Proc. Natl. Acad. Sci. U.S.A.">
        <title>Extensive sampling of basidiomycete genomes demonstrates inadequacy of the white-rot/brown-rot paradigm for wood decay fungi.</title>
        <authorList>
            <person name="Riley R."/>
            <person name="Salamov A.A."/>
            <person name="Brown D.W."/>
            <person name="Nagy L.G."/>
            <person name="Floudas D."/>
            <person name="Held B.W."/>
            <person name="Levasseur A."/>
            <person name="Lombard V."/>
            <person name="Morin E."/>
            <person name="Otillar R."/>
            <person name="Lindquist E.A."/>
            <person name="Sun H."/>
            <person name="LaButti K.M."/>
            <person name="Schmutz J."/>
            <person name="Jabbour D."/>
            <person name="Luo H."/>
            <person name="Baker S.E."/>
            <person name="Pisabarro A.G."/>
            <person name="Walton J.D."/>
            <person name="Blanchette R.A."/>
            <person name="Henrissat B."/>
            <person name="Martin F."/>
            <person name="Cullen D."/>
            <person name="Hibbett D.S."/>
            <person name="Grigoriev I.V."/>
        </authorList>
    </citation>
    <scope>NUCLEOTIDE SEQUENCE [LARGE SCALE GENOMIC DNA]</scope>
    <source>
        <strain evidence="2">FD-172 SS1</strain>
    </source>
</reference>
<name>A0A067MZK6_BOTB1</name>
<dbReference type="InParanoid" id="A0A067MZK6"/>
<proteinExistence type="predicted"/>
<evidence type="ECO:0000313" key="2">
    <source>
        <dbReference type="Proteomes" id="UP000027195"/>
    </source>
</evidence>